<dbReference type="OrthoDB" id="3531441at2"/>
<sequence>MSAPKIALISAVTAAIAPARDALAADFPGAQVWNLLDDRLLPDADARGGLDAELRSRMERLIAYALDGGADGVLLTCSLYGPVAQGRSSQKPVLAPDEAAFADIADAGYRRVLVVASFANGRDDSVARLGAALGPDGPALTGLAVPEAMAATGNQDHEGLVAALVEACRPHTAAHDAVFLAQYSLAPAAGPLAEALGLPVVSGPASAAKALRRALTAD</sequence>
<dbReference type="Proteomes" id="UP000238176">
    <property type="component" value="Unassembled WGS sequence"/>
</dbReference>
<protein>
    <recommendedName>
        <fullName evidence="4">Asp/Glu/hydantoin racemase</fullName>
    </recommendedName>
</protein>
<evidence type="ECO:0000313" key="2">
    <source>
        <dbReference type="EMBL" id="PRY59981.1"/>
    </source>
</evidence>
<feature type="chain" id="PRO_5015647042" description="Asp/Glu/hydantoin racemase" evidence="1">
    <location>
        <begin position="25"/>
        <end position="218"/>
    </location>
</feature>
<keyword evidence="3" id="KW-1185">Reference proteome</keyword>
<feature type="signal peptide" evidence="1">
    <location>
        <begin position="1"/>
        <end position="24"/>
    </location>
</feature>
<dbReference type="EMBL" id="PVTJ01000003">
    <property type="protein sequence ID" value="PRY59981.1"/>
    <property type="molecule type" value="Genomic_DNA"/>
</dbReference>
<keyword evidence="1" id="KW-0732">Signal</keyword>
<name>A0A2T0UPY4_9ACTN</name>
<gene>
    <name evidence="2" type="ORF">B0I28_103455</name>
</gene>
<dbReference type="AlphaFoldDB" id="A0A2T0UPY4"/>
<comment type="caution">
    <text evidence="2">The sequence shown here is derived from an EMBL/GenBank/DDBJ whole genome shotgun (WGS) entry which is preliminary data.</text>
</comment>
<evidence type="ECO:0000313" key="3">
    <source>
        <dbReference type="Proteomes" id="UP000238176"/>
    </source>
</evidence>
<evidence type="ECO:0000256" key="1">
    <source>
        <dbReference type="SAM" id="SignalP"/>
    </source>
</evidence>
<reference evidence="2 3" key="1">
    <citation type="submission" date="2018-03" db="EMBL/GenBank/DDBJ databases">
        <title>Genomic Encyclopedia of Type Strains, Phase III (KMG-III): the genomes of soil and plant-associated and newly described type strains.</title>
        <authorList>
            <person name="Whitman W."/>
        </authorList>
    </citation>
    <scope>NUCLEOTIDE SEQUENCE [LARGE SCALE GENOMIC DNA]</scope>
    <source>
        <strain evidence="2 3">CGMCC 4.7067</strain>
    </source>
</reference>
<proteinExistence type="predicted"/>
<organism evidence="2 3">
    <name type="scientific">Glycomyces artemisiae</name>
    <dbReference type="NCBI Taxonomy" id="1076443"/>
    <lineage>
        <taxon>Bacteria</taxon>
        <taxon>Bacillati</taxon>
        <taxon>Actinomycetota</taxon>
        <taxon>Actinomycetes</taxon>
        <taxon>Glycomycetales</taxon>
        <taxon>Glycomycetaceae</taxon>
        <taxon>Glycomyces</taxon>
    </lineage>
</organism>
<dbReference type="RefSeq" id="WP_106363858.1">
    <property type="nucleotide sequence ID" value="NZ_PVTJ01000003.1"/>
</dbReference>
<accession>A0A2T0UPY4</accession>
<evidence type="ECO:0008006" key="4">
    <source>
        <dbReference type="Google" id="ProtNLM"/>
    </source>
</evidence>